<sequence>MSMSITVQGAQELQRIERHIAQLADTGHQDRLKQLIGAEVESQTHRRIQHEKNAPDGTPWAPWSSTYSKTRHGNQSLLMGSGDLDDSIEFFVSGDKVHVGSPLVYARAHQNGFEGAVDVPAHTRLITQAFGKVLKFPVYQNVKPHQRSALTPQRAFLGLSSANERELLALIGDFWQDII</sequence>
<dbReference type="NCBIfam" id="TIGR01635">
    <property type="entry name" value="tail_comp_S"/>
    <property type="match status" value="1"/>
</dbReference>
<evidence type="ECO:0000256" key="1">
    <source>
        <dbReference type="SAM" id="MobiDB-lite"/>
    </source>
</evidence>
<dbReference type="Pfam" id="PF05069">
    <property type="entry name" value="Phage_tail_S"/>
    <property type="match status" value="1"/>
</dbReference>
<dbReference type="RefSeq" id="WP_045111266.1">
    <property type="nucleotide sequence ID" value="NZ_CAWQZC010000101.1"/>
</dbReference>
<organism evidence="2 3">
    <name type="scientific">Moritella viscosa</name>
    <dbReference type="NCBI Taxonomy" id="80854"/>
    <lineage>
        <taxon>Bacteria</taxon>
        <taxon>Pseudomonadati</taxon>
        <taxon>Pseudomonadota</taxon>
        <taxon>Gammaproteobacteria</taxon>
        <taxon>Alteromonadales</taxon>
        <taxon>Moritellaceae</taxon>
        <taxon>Moritella</taxon>
    </lineage>
</organism>
<gene>
    <name evidence="2" type="ORF">MT2528_0782</name>
</gene>
<feature type="region of interest" description="Disordered" evidence="1">
    <location>
        <begin position="42"/>
        <end position="61"/>
    </location>
</feature>
<evidence type="ECO:0000313" key="3">
    <source>
        <dbReference type="Proteomes" id="UP000182660"/>
    </source>
</evidence>
<name>A0ABY1HCG0_9GAMM</name>
<dbReference type="Proteomes" id="UP000182660">
    <property type="component" value="Unassembled WGS sequence"/>
</dbReference>
<evidence type="ECO:0000313" key="2">
    <source>
        <dbReference type="EMBL" id="SGY85089.1"/>
    </source>
</evidence>
<comment type="caution">
    <text evidence="2">The sequence shown here is derived from an EMBL/GenBank/DDBJ whole genome shotgun (WGS) entry which is preliminary data.</text>
</comment>
<accession>A0ABY1HCG0</accession>
<keyword evidence="3" id="KW-1185">Reference proteome</keyword>
<dbReference type="EMBL" id="FPLJ01000022">
    <property type="protein sequence ID" value="SGY85089.1"/>
    <property type="molecule type" value="Genomic_DNA"/>
</dbReference>
<dbReference type="InterPro" id="IPR006522">
    <property type="entry name" value="Phage_virion_morphogenesis"/>
</dbReference>
<protein>
    <submittedName>
        <fullName evidence="2">Prophage MuSo2, virion morphogenesis protein, putative</fullName>
    </submittedName>
</protein>
<reference evidence="2 3" key="1">
    <citation type="submission" date="2016-11" db="EMBL/GenBank/DDBJ databases">
        <authorList>
            <person name="Klemetsen T."/>
        </authorList>
    </citation>
    <scope>NUCLEOTIDE SEQUENCE [LARGE SCALE GENOMIC DNA]</scope>
    <source>
        <strain evidence="2">MT 2528</strain>
    </source>
</reference>
<proteinExistence type="predicted"/>
<dbReference type="GeneID" id="61294451"/>